<keyword evidence="2" id="KW-1185">Reference proteome</keyword>
<protein>
    <submittedName>
        <fullName evidence="1">Uncharacterized protein</fullName>
    </submittedName>
</protein>
<gene>
    <name evidence="1" type="ORF">Pla123a_20650</name>
</gene>
<proteinExistence type="predicted"/>
<dbReference type="AlphaFoldDB" id="A0A5C5YR35"/>
<evidence type="ECO:0000313" key="2">
    <source>
        <dbReference type="Proteomes" id="UP000318478"/>
    </source>
</evidence>
<name>A0A5C5YR35_9BACT</name>
<dbReference type="Proteomes" id="UP000318478">
    <property type="component" value="Unassembled WGS sequence"/>
</dbReference>
<evidence type="ECO:0000313" key="1">
    <source>
        <dbReference type="EMBL" id="TWT77404.1"/>
    </source>
</evidence>
<reference evidence="1 2" key="1">
    <citation type="submission" date="2019-02" db="EMBL/GenBank/DDBJ databases">
        <title>Deep-cultivation of Planctomycetes and their phenomic and genomic characterization uncovers novel biology.</title>
        <authorList>
            <person name="Wiegand S."/>
            <person name="Jogler M."/>
            <person name="Boedeker C."/>
            <person name="Pinto D."/>
            <person name="Vollmers J."/>
            <person name="Rivas-Marin E."/>
            <person name="Kohn T."/>
            <person name="Peeters S.H."/>
            <person name="Heuer A."/>
            <person name="Rast P."/>
            <person name="Oberbeckmann S."/>
            <person name="Bunk B."/>
            <person name="Jeske O."/>
            <person name="Meyerdierks A."/>
            <person name="Storesund J.E."/>
            <person name="Kallscheuer N."/>
            <person name="Luecker S."/>
            <person name="Lage O.M."/>
            <person name="Pohl T."/>
            <person name="Merkel B.J."/>
            <person name="Hornburger P."/>
            <person name="Mueller R.-W."/>
            <person name="Bruemmer F."/>
            <person name="Labrenz M."/>
            <person name="Spormann A.M."/>
            <person name="Op Den Camp H."/>
            <person name="Overmann J."/>
            <person name="Amann R."/>
            <person name="Jetten M.S.M."/>
            <person name="Mascher T."/>
            <person name="Medema M.H."/>
            <person name="Devos D.P."/>
            <person name="Kaster A.-K."/>
            <person name="Ovreas L."/>
            <person name="Rohde M."/>
            <person name="Galperin M.Y."/>
            <person name="Jogler C."/>
        </authorList>
    </citation>
    <scope>NUCLEOTIDE SEQUENCE [LARGE SCALE GENOMIC DNA]</scope>
    <source>
        <strain evidence="1 2">Pla123a</strain>
    </source>
</reference>
<accession>A0A5C5YR35</accession>
<organism evidence="1 2">
    <name type="scientific">Posidoniimonas polymericola</name>
    <dbReference type="NCBI Taxonomy" id="2528002"/>
    <lineage>
        <taxon>Bacteria</taxon>
        <taxon>Pseudomonadati</taxon>
        <taxon>Planctomycetota</taxon>
        <taxon>Planctomycetia</taxon>
        <taxon>Pirellulales</taxon>
        <taxon>Lacipirellulaceae</taxon>
        <taxon>Posidoniimonas</taxon>
    </lineage>
</organism>
<comment type="caution">
    <text evidence="1">The sequence shown here is derived from an EMBL/GenBank/DDBJ whole genome shotgun (WGS) entry which is preliminary data.</text>
</comment>
<dbReference type="RefSeq" id="WP_146586516.1">
    <property type="nucleotide sequence ID" value="NZ_SJPO01000004.1"/>
</dbReference>
<dbReference type="OrthoDB" id="6023599at2"/>
<sequence>MKTNTVVEVLRSIVFVAALVGAASSEADFWGRFEETEFYSANNTHLLQVKPHDDWSSKPGHCLATLYRVDGEERIELWSRNLINDYAPVRVLVADSGDYVVTMDEWGELGTLPVVIYGRAGRLIQVHSIESLGLASDQSHIRRTISSSWWSEGAMSFLRPDEETLWIRLHWGKKIAIELRGGELMDAEWRKLVRGWHLSDEKWQSLEAFANKQVPERALRWLDSEDSSRREWGAKICGQERIRGAIPRLRELLNDEKSVLVGNSSGSSEVFPVRVAAKQALESLEAQ</sequence>
<dbReference type="EMBL" id="SJPO01000004">
    <property type="protein sequence ID" value="TWT77404.1"/>
    <property type="molecule type" value="Genomic_DNA"/>
</dbReference>